<evidence type="ECO:0000313" key="12">
    <source>
        <dbReference type="EMBL" id="CAB3978109.1"/>
    </source>
</evidence>
<evidence type="ECO:0000256" key="1">
    <source>
        <dbReference type="ARBA" id="ARBA00004651"/>
    </source>
</evidence>
<organism evidence="12 13">
    <name type="scientific">Paramuricea clavata</name>
    <name type="common">Red gorgonian</name>
    <name type="synonym">Violescent sea-whip</name>
    <dbReference type="NCBI Taxonomy" id="317549"/>
    <lineage>
        <taxon>Eukaryota</taxon>
        <taxon>Metazoa</taxon>
        <taxon>Cnidaria</taxon>
        <taxon>Anthozoa</taxon>
        <taxon>Octocorallia</taxon>
        <taxon>Malacalcyonacea</taxon>
        <taxon>Plexauridae</taxon>
        <taxon>Paramuricea</taxon>
    </lineage>
</organism>
<keyword evidence="13" id="KW-1185">Reference proteome</keyword>
<gene>
    <name evidence="12" type="ORF">PACLA_8A022139</name>
</gene>
<keyword evidence="3" id="KW-1003">Cell membrane</keyword>
<evidence type="ECO:0000256" key="2">
    <source>
        <dbReference type="ARBA" id="ARBA00009033"/>
    </source>
</evidence>
<dbReference type="PANTHER" id="PTHR10590:SF4">
    <property type="entry name" value="SOLUTE CARRIER FAMILY 28 MEMBER 3"/>
    <property type="match status" value="1"/>
</dbReference>
<evidence type="ECO:0000256" key="8">
    <source>
        <dbReference type="SAM" id="Phobius"/>
    </source>
</evidence>
<comment type="subcellular location">
    <subcellularLocation>
        <location evidence="1">Cell membrane</location>
        <topology evidence="1">Multi-pass membrane protein</topology>
    </subcellularLocation>
</comment>
<dbReference type="Pfam" id="PF07662">
    <property type="entry name" value="Nucleos_tra2_C"/>
    <property type="match status" value="1"/>
</dbReference>
<comment type="caution">
    <text evidence="12">The sequence shown here is derived from an EMBL/GenBank/DDBJ whole genome shotgun (WGS) entry which is preliminary data.</text>
</comment>
<feature type="domain" description="Nucleoside transporter/FeoB GTPase Gate" evidence="11">
    <location>
        <begin position="264"/>
        <end position="361"/>
    </location>
</feature>
<evidence type="ECO:0000259" key="10">
    <source>
        <dbReference type="Pfam" id="PF07662"/>
    </source>
</evidence>
<evidence type="ECO:0000256" key="4">
    <source>
        <dbReference type="ARBA" id="ARBA00022692"/>
    </source>
</evidence>
<dbReference type="InterPro" id="IPR002668">
    <property type="entry name" value="CNT_N_dom"/>
</dbReference>
<evidence type="ECO:0000256" key="3">
    <source>
        <dbReference type="ARBA" id="ARBA00022475"/>
    </source>
</evidence>
<feature type="transmembrane region" description="Helical" evidence="8">
    <location>
        <begin position="177"/>
        <end position="196"/>
    </location>
</feature>
<dbReference type="EMBL" id="CACRXK020000089">
    <property type="protein sequence ID" value="CAB3978109.1"/>
    <property type="molecule type" value="Genomic_DNA"/>
</dbReference>
<feature type="transmembrane region" description="Helical" evidence="8">
    <location>
        <begin position="564"/>
        <end position="586"/>
    </location>
</feature>
<feature type="transmembrane region" description="Helical" evidence="8">
    <location>
        <begin position="304"/>
        <end position="327"/>
    </location>
</feature>
<feature type="transmembrane region" description="Helical" evidence="8">
    <location>
        <begin position="151"/>
        <end position="171"/>
    </location>
</feature>
<dbReference type="AlphaFoldDB" id="A0A7D9H8B7"/>
<dbReference type="GO" id="GO:0005886">
    <property type="term" value="C:plasma membrane"/>
    <property type="evidence" value="ECO:0007669"/>
    <property type="project" value="UniProtKB-SubCell"/>
</dbReference>
<reference evidence="12" key="1">
    <citation type="submission" date="2020-04" db="EMBL/GenBank/DDBJ databases">
        <authorList>
            <person name="Alioto T."/>
            <person name="Alioto T."/>
            <person name="Gomez Garrido J."/>
        </authorList>
    </citation>
    <scope>NUCLEOTIDE SEQUENCE</scope>
    <source>
        <strain evidence="12">A484AB</strain>
    </source>
</reference>
<feature type="transmembrane region" description="Helical" evidence="8">
    <location>
        <begin position="242"/>
        <end position="260"/>
    </location>
</feature>
<feature type="transmembrane region" description="Helical" evidence="8">
    <location>
        <begin position="490"/>
        <end position="509"/>
    </location>
</feature>
<keyword evidence="6 8" id="KW-0472">Membrane</keyword>
<feature type="transmembrane region" description="Helical" evidence="8">
    <location>
        <begin position="267"/>
        <end position="292"/>
    </location>
</feature>
<feature type="transmembrane region" description="Helical" evidence="8">
    <location>
        <begin position="339"/>
        <end position="361"/>
    </location>
</feature>
<feature type="region of interest" description="Disordered" evidence="7">
    <location>
        <begin position="1"/>
        <end position="48"/>
    </location>
</feature>
<keyword evidence="4 8" id="KW-0812">Transmembrane</keyword>
<evidence type="ECO:0000256" key="7">
    <source>
        <dbReference type="SAM" id="MobiDB-lite"/>
    </source>
</evidence>
<dbReference type="InterPro" id="IPR011657">
    <property type="entry name" value="CNT_C_dom"/>
</dbReference>
<feature type="transmembrane region" description="Helical" evidence="8">
    <location>
        <begin position="425"/>
        <end position="447"/>
    </location>
</feature>
<sequence length="600" mass="66175">MPNLFEPEGTANPKEQSQVSLNVGDLSEPEETTELKAPEQIESDPCEKKKSHKHELGTLWNRIIVRHSPHSSTLWLKYKKVILTFLLLIALSVYCVFGIMISGFEKAKDLFGVLVFSGIIVVYIVIRDTFGKQINALVIKPVSKMIEEHWSILRWFIYGTLLVLILLWLLLDTIKDAKRLQSVAGLLVFVFLAYLVSTNRRKITWRPVLWGLALQFIFGILILRTKEGYDVMKYIGDKVTTFLDFTVAGIVFVFGEKYFLHFVAFKVLMVVIFFSSVTSVLYYLGVMQVIIIKLAWLMQVTLRVSGVEALCAAANVFVGLVEAPLLIGPFVKNVTMSELHAIMTSGLATIAGGMLAAYISLGIDANHVLSASVMSAPAALAISKLMYPETEVPATSGVHAIQFQKRNEKNVIEAAAQGASIAIGLVANIGANLIAFFAFLSFINAILSYLGGLVLYPELSFELICSYIFAPFALLMGVEWSDCTKVAKLLGIKTFLNEFLAFGQLSVFINNRKTMSTGPVLSLRSETIAVYVLTGFTNFLSVGIFLGGYGQLAPNRKTDMARIAIRGLIAATLACMVTACVAGILYQENWDQSSKLNQMT</sequence>
<feature type="transmembrane region" description="Helical" evidence="8">
    <location>
        <begin position="529"/>
        <end position="552"/>
    </location>
</feature>
<feature type="domain" description="Concentrative nucleoside transporter N-terminal" evidence="9">
    <location>
        <begin position="184"/>
        <end position="256"/>
    </location>
</feature>
<accession>A0A7D9H8B7</accession>
<evidence type="ECO:0000259" key="11">
    <source>
        <dbReference type="Pfam" id="PF07670"/>
    </source>
</evidence>
<keyword evidence="5 8" id="KW-1133">Transmembrane helix</keyword>
<evidence type="ECO:0000259" key="9">
    <source>
        <dbReference type="Pfam" id="PF01773"/>
    </source>
</evidence>
<comment type="similarity">
    <text evidence="2">Belongs to the concentrative nucleoside transporter (CNT) (TC 2.A.41) family.</text>
</comment>
<feature type="transmembrane region" description="Helical" evidence="8">
    <location>
        <begin position="203"/>
        <end position="222"/>
    </location>
</feature>
<protein>
    <submittedName>
        <fullName evidence="12">Solute carrier family 28 member 3</fullName>
    </submittedName>
</protein>
<dbReference type="OrthoDB" id="6075923at2759"/>
<dbReference type="InterPro" id="IPR011642">
    <property type="entry name" value="Gate_dom"/>
</dbReference>
<evidence type="ECO:0000313" key="13">
    <source>
        <dbReference type="Proteomes" id="UP001152795"/>
    </source>
</evidence>
<dbReference type="Pfam" id="PF07670">
    <property type="entry name" value="Gate"/>
    <property type="match status" value="1"/>
</dbReference>
<feature type="domain" description="Concentrative nucleoside transporter C-terminal" evidence="10">
    <location>
        <begin position="367"/>
        <end position="583"/>
    </location>
</feature>
<feature type="transmembrane region" description="Helical" evidence="8">
    <location>
        <begin position="81"/>
        <end position="104"/>
    </location>
</feature>
<feature type="transmembrane region" description="Helical" evidence="8">
    <location>
        <begin position="110"/>
        <end position="130"/>
    </location>
</feature>
<evidence type="ECO:0000256" key="6">
    <source>
        <dbReference type="ARBA" id="ARBA00023136"/>
    </source>
</evidence>
<dbReference type="Pfam" id="PF01773">
    <property type="entry name" value="Nucleos_tra2_N"/>
    <property type="match status" value="1"/>
</dbReference>
<feature type="transmembrane region" description="Helical" evidence="8">
    <location>
        <begin position="459"/>
        <end position="478"/>
    </location>
</feature>
<dbReference type="PANTHER" id="PTHR10590">
    <property type="entry name" value="SODIUM/NUCLEOSIDE COTRANSPORTER"/>
    <property type="match status" value="1"/>
</dbReference>
<dbReference type="Proteomes" id="UP001152795">
    <property type="component" value="Unassembled WGS sequence"/>
</dbReference>
<proteinExistence type="inferred from homology"/>
<dbReference type="GO" id="GO:0005415">
    <property type="term" value="F:nucleoside:sodium symporter activity"/>
    <property type="evidence" value="ECO:0007669"/>
    <property type="project" value="TreeGrafter"/>
</dbReference>
<evidence type="ECO:0000256" key="5">
    <source>
        <dbReference type="ARBA" id="ARBA00022989"/>
    </source>
</evidence>
<dbReference type="InterPro" id="IPR008276">
    <property type="entry name" value="C_nuclsd_transpt"/>
</dbReference>
<name>A0A7D9H8B7_PARCT</name>